<proteinExistence type="predicted"/>
<sequence length="68" mass="7879">MRTMDMGTIITFTTTTIILITISRTTRTAITLHHRNGQSLRRNTRRAYLRDSMMTAYSIFIPSLRSKS</sequence>
<dbReference type="EMBL" id="GGFL01007007">
    <property type="protein sequence ID" value="MBW71185.1"/>
    <property type="molecule type" value="Transcribed_RNA"/>
</dbReference>
<dbReference type="AlphaFoldDB" id="A0A2M4D0W5"/>
<organism evidence="1">
    <name type="scientific">Anopheles darlingi</name>
    <name type="common">Mosquito</name>
    <dbReference type="NCBI Taxonomy" id="43151"/>
    <lineage>
        <taxon>Eukaryota</taxon>
        <taxon>Metazoa</taxon>
        <taxon>Ecdysozoa</taxon>
        <taxon>Arthropoda</taxon>
        <taxon>Hexapoda</taxon>
        <taxon>Insecta</taxon>
        <taxon>Pterygota</taxon>
        <taxon>Neoptera</taxon>
        <taxon>Endopterygota</taxon>
        <taxon>Diptera</taxon>
        <taxon>Nematocera</taxon>
        <taxon>Culicoidea</taxon>
        <taxon>Culicidae</taxon>
        <taxon>Anophelinae</taxon>
        <taxon>Anopheles</taxon>
    </lineage>
</organism>
<accession>A0A2M4D0W5</accession>
<name>A0A2M4D0W5_ANODA</name>
<evidence type="ECO:0000313" key="1">
    <source>
        <dbReference type="EMBL" id="MBW71185.1"/>
    </source>
</evidence>
<protein>
    <submittedName>
        <fullName evidence="1">Putative secreted protein</fullName>
    </submittedName>
</protein>
<reference evidence="1" key="1">
    <citation type="submission" date="2018-01" db="EMBL/GenBank/DDBJ databases">
        <title>An insight into the sialome of Amazonian anophelines.</title>
        <authorList>
            <person name="Ribeiro J.M."/>
            <person name="Scarpassa V."/>
            <person name="Calvo E."/>
        </authorList>
    </citation>
    <scope>NUCLEOTIDE SEQUENCE</scope>
</reference>